<reference evidence="1 2" key="1">
    <citation type="submission" date="2018-07" db="EMBL/GenBank/DDBJ databases">
        <title>Bacillus sp. YLB-04 draft genome sequence.</title>
        <authorList>
            <person name="Yu L."/>
            <person name="Tang X."/>
        </authorList>
    </citation>
    <scope>NUCLEOTIDE SEQUENCE [LARGE SCALE GENOMIC DNA]</scope>
    <source>
        <strain evidence="1 2">YLB-04</strain>
    </source>
</reference>
<dbReference type="EMBL" id="QNQT01000018">
    <property type="protein sequence ID" value="RDU34805.1"/>
    <property type="molecule type" value="Genomic_DNA"/>
</dbReference>
<evidence type="ECO:0000313" key="2">
    <source>
        <dbReference type="Proteomes" id="UP000257144"/>
    </source>
</evidence>
<dbReference type="RefSeq" id="WP_115454086.1">
    <property type="nucleotide sequence ID" value="NZ_QNQT01000018.1"/>
</dbReference>
<sequence>MKPLRLNRLGNLLMAGGLMYKKLGRLTSGTEEAGSLLKKEEHLEEPGTLWYSKTAGVKPGQRAIRIK</sequence>
<keyword evidence="2" id="KW-1185">Reference proteome</keyword>
<proteinExistence type="predicted"/>
<dbReference type="AlphaFoldDB" id="A0A3D8GK23"/>
<accession>A0A3D8GK23</accession>
<organism evidence="1 2">
    <name type="scientific">Neobacillus piezotolerans</name>
    <dbReference type="NCBI Taxonomy" id="2259171"/>
    <lineage>
        <taxon>Bacteria</taxon>
        <taxon>Bacillati</taxon>
        <taxon>Bacillota</taxon>
        <taxon>Bacilli</taxon>
        <taxon>Bacillales</taxon>
        <taxon>Bacillaceae</taxon>
        <taxon>Neobacillus</taxon>
    </lineage>
</organism>
<evidence type="ECO:0000313" key="1">
    <source>
        <dbReference type="EMBL" id="RDU34805.1"/>
    </source>
</evidence>
<dbReference type="Proteomes" id="UP000257144">
    <property type="component" value="Unassembled WGS sequence"/>
</dbReference>
<protein>
    <submittedName>
        <fullName evidence="1">Uncharacterized protein</fullName>
    </submittedName>
</protein>
<name>A0A3D8GK23_9BACI</name>
<comment type="caution">
    <text evidence="1">The sequence shown here is derived from an EMBL/GenBank/DDBJ whole genome shotgun (WGS) entry which is preliminary data.</text>
</comment>
<gene>
    <name evidence="1" type="ORF">DRW41_21640</name>
</gene>
<dbReference type="OrthoDB" id="2926148at2"/>